<dbReference type="EMBL" id="RWGY01000926">
    <property type="protein sequence ID" value="TVT97877.1"/>
    <property type="molecule type" value="Genomic_DNA"/>
</dbReference>
<feature type="non-terminal residue" evidence="2">
    <location>
        <position position="1"/>
    </location>
</feature>
<evidence type="ECO:0000256" key="1">
    <source>
        <dbReference type="SAM" id="MobiDB-lite"/>
    </source>
</evidence>
<evidence type="ECO:0000313" key="2">
    <source>
        <dbReference type="EMBL" id="TVT97877.1"/>
    </source>
</evidence>
<reference evidence="2 3" key="1">
    <citation type="journal article" date="2019" name="Sci. Rep.">
        <title>A high-quality genome of Eragrostis curvula grass provides insights into Poaceae evolution and supports new strategies to enhance forage quality.</title>
        <authorList>
            <person name="Carballo J."/>
            <person name="Santos B.A.C.M."/>
            <person name="Zappacosta D."/>
            <person name="Garbus I."/>
            <person name="Selva J.P."/>
            <person name="Gallo C.A."/>
            <person name="Diaz A."/>
            <person name="Albertini E."/>
            <person name="Caccamo M."/>
            <person name="Echenique V."/>
        </authorList>
    </citation>
    <scope>NUCLEOTIDE SEQUENCE [LARGE SCALE GENOMIC DNA]</scope>
    <source>
        <strain evidence="3">cv. Victoria</strain>
        <tissue evidence="2">Leaf</tissue>
    </source>
</reference>
<gene>
    <name evidence="2" type="ORF">EJB05_56856</name>
</gene>
<accession>A0A5J9SF39</accession>
<dbReference type="AlphaFoldDB" id="A0A5J9SF39"/>
<feature type="compositionally biased region" description="Low complexity" evidence="1">
    <location>
        <begin position="1"/>
        <end position="17"/>
    </location>
</feature>
<organism evidence="2 3">
    <name type="scientific">Eragrostis curvula</name>
    <name type="common">weeping love grass</name>
    <dbReference type="NCBI Taxonomy" id="38414"/>
    <lineage>
        <taxon>Eukaryota</taxon>
        <taxon>Viridiplantae</taxon>
        <taxon>Streptophyta</taxon>
        <taxon>Embryophyta</taxon>
        <taxon>Tracheophyta</taxon>
        <taxon>Spermatophyta</taxon>
        <taxon>Magnoliopsida</taxon>
        <taxon>Liliopsida</taxon>
        <taxon>Poales</taxon>
        <taxon>Poaceae</taxon>
        <taxon>PACMAD clade</taxon>
        <taxon>Chloridoideae</taxon>
        <taxon>Eragrostideae</taxon>
        <taxon>Eragrostidinae</taxon>
        <taxon>Eragrostis</taxon>
    </lineage>
</organism>
<proteinExistence type="predicted"/>
<feature type="region of interest" description="Disordered" evidence="1">
    <location>
        <begin position="1"/>
        <end position="28"/>
    </location>
</feature>
<keyword evidence="3" id="KW-1185">Reference proteome</keyword>
<protein>
    <submittedName>
        <fullName evidence="2">Uncharacterized protein</fullName>
    </submittedName>
</protein>
<sequence length="219" mass="24426">RQSRRTISAAAAAARSAQPPTPGAPRPAFQARVAVGQPLPPTAIRSWHPTRNYRTEVTEIIVCSGDHQVRLAQVFVPHGLVSRRSSQEASLGSGTLGSQRPIPVNSICSCAQNRALLGSNGLMSSFYCLLFDVILLRVSNLSYRVLHDLSAGSSGHMVGKMGGALEEEKWQLLAFNMEYHIDSFFFSFIFVHEKYLVVDVFIYEWVDRVWRHQEKTLLI</sequence>
<dbReference type="Gramene" id="TVT97877">
    <property type="protein sequence ID" value="TVT97877"/>
    <property type="gene ID" value="EJB05_56856"/>
</dbReference>
<comment type="caution">
    <text evidence="2">The sequence shown here is derived from an EMBL/GenBank/DDBJ whole genome shotgun (WGS) entry which is preliminary data.</text>
</comment>
<feature type="non-terminal residue" evidence="2">
    <location>
        <position position="219"/>
    </location>
</feature>
<evidence type="ECO:0000313" key="3">
    <source>
        <dbReference type="Proteomes" id="UP000324897"/>
    </source>
</evidence>
<name>A0A5J9SF39_9POAL</name>
<dbReference type="Proteomes" id="UP000324897">
    <property type="component" value="Unassembled WGS sequence"/>
</dbReference>